<evidence type="ECO:0000259" key="3">
    <source>
        <dbReference type="PROSITE" id="PS51782"/>
    </source>
</evidence>
<dbReference type="SUPFAM" id="SSF54106">
    <property type="entry name" value="LysM domain"/>
    <property type="match status" value="2"/>
</dbReference>
<dbReference type="Pfam" id="PF01476">
    <property type="entry name" value="LysM"/>
    <property type="match status" value="2"/>
</dbReference>
<name>A0ABS2PYX3_9BACL</name>
<dbReference type="EMBL" id="JAFBER010000007">
    <property type="protein sequence ID" value="MBM7645256.1"/>
    <property type="molecule type" value="Genomic_DNA"/>
</dbReference>
<proteinExistence type="predicted"/>
<protein>
    <submittedName>
        <fullName evidence="5">Spore germination protein</fullName>
    </submittedName>
</protein>
<gene>
    <name evidence="5" type="ORF">JOD45_001467</name>
</gene>
<comment type="caution">
    <text evidence="5">The sequence shown here is derived from an EMBL/GenBank/DDBJ whole genome shotgun (WGS) entry which is preliminary data.</text>
</comment>
<dbReference type="Gene3D" id="3.10.50.10">
    <property type="match status" value="1"/>
</dbReference>
<keyword evidence="6" id="KW-1185">Reference proteome</keyword>
<dbReference type="PANTHER" id="PTHR46066:SF2">
    <property type="entry name" value="CHITINASE DOMAIN-CONTAINING PROTEIN 1"/>
    <property type="match status" value="1"/>
</dbReference>
<dbReference type="PANTHER" id="PTHR46066">
    <property type="entry name" value="CHITINASE DOMAIN-CONTAINING PROTEIN 1 FAMILY MEMBER"/>
    <property type="match status" value="1"/>
</dbReference>
<dbReference type="PROSITE" id="PS51910">
    <property type="entry name" value="GH18_2"/>
    <property type="match status" value="1"/>
</dbReference>
<dbReference type="Proteomes" id="UP000808914">
    <property type="component" value="Unassembled WGS sequence"/>
</dbReference>
<dbReference type="RefSeq" id="WP_205003183.1">
    <property type="nucleotide sequence ID" value="NZ_JAFBER010000007.1"/>
</dbReference>
<evidence type="ECO:0000259" key="4">
    <source>
        <dbReference type="PROSITE" id="PS51910"/>
    </source>
</evidence>
<evidence type="ECO:0000313" key="5">
    <source>
        <dbReference type="EMBL" id="MBM7645256.1"/>
    </source>
</evidence>
<dbReference type="InterPro" id="IPR001223">
    <property type="entry name" value="Glyco_hydro18_cat"/>
</dbReference>
<reference evidence="5 6" key="1">
    <citation type="submission" date="2021-01" db="EMBL/GenBank/DDBJ databases">
        <title>Genomic Encyclopedia of Type Strains, Phase IV (KMG-IV): sequencing the most valuable type-strain genomes for metagenomic binning, comparative biology and taxonomic classification.</title>
        <authorList>
            <person name="Goeker M."/>
        </authorList>
    </citation>
    <scope>NUCLEOTIDE SEQUENCE [LARGE SCALE GENOMIC DNA]</scope>
    <source>
        <strain evidence="5 6">DSM 28236</strain>
    </source>
</reference>
<dbReference type="PROSITE" id="PS51782">
    <property type="entry name" value="LYSM"/>
    <property type="match status" value="2"/>
</dbReference>
<dbReference type="Gene3D" id="3.20.20.80">
    <property type="entry name" value="Glycosidases"/>
    <property type="match status" value="1"/>
</dbReference>
<accession>A0ABS2PYX3</accession>
<dbReference type="CDD" id="cd02874">
    <property type="entry name" value="GH18_CFLE_spore_hydrolase"/>
    <property type="match status" value="1"/>
</dbReference>
<dbReference type="InterPro" id="IPR017853">
    <property type="entry name" value="GH"/>
</dbReference>
<evidence type="ECO:0000313" key="6">
    <source>
        <dbReference type="Proteomes" id="UP000808914"/>
    </source>
</evidence>
<feature type="domain" description="LysM" evidence="3">
    <location>
        <begin position="50"/>
        <end position="94"/>
    </location>
</feature>
<dbReference type="InterPro" id="IPR029070">
    <property type="entry name" value="Chitinase_insertion_sf"/>
</dbReference>
<dbReference type="InterPro" id="IPR041704">
    <property type="entry name" value="CFLE_GH18"/>
</dbReference>
<sequence length="422" mass="47964">MQVHVVTAGETLSTISNKYNVSPQHILNINQITSPGQLIAGRTLLIPARPAYIVKPGDTLWSIAKKYNVDYQQLLKQNPQLEGQMLYPGTVIRLPERRKSTIIVNGFLEPSSNTEDFEEAKSALTYLSVFQYKVTSDGDIVPPDNEEVLLHAVKNSRVRPFMVITNVDSEAFSADIAKNILSSTSVQNRLFENIVNQLKEKGFSGVNVDFEFLGTNTRQLNNRFLKRLTDRLHKENFKVAASLAPKLSGQQTGAWYEAHDYQTVGKIVDFVVLMTYEWGWSGGPPMAVSPMAQVRAVVNYARSVIPKNKIVMSIPLYGYDWTLPYTEGGEFAKALTTNQAYELAARYRAQIQYDVKAEAPFFHYTDENGKRHVVWFSDLRMMEAMFQLVNEYQLGGISFWNLAFRYPQVWPLITDYFNVKRA</sequence>
<organism evidence="5 6">
    <name type="scientific">Scopulibacillus daqui</name>
    <dbReference type="NCBI Taxonomy" id="1469162"/>
    <lineage>
        <taxon>Bacteria</taxon>
        <taxon>Bacillati</taxon>
        <taxon>Bacillota</taxon>
        <taxon>Bacilli</taxon>
        <taxon>Bacillales</taxon>
        <taxon>Sporolactobacillaceae</taxon>
        <taxon>Scopulibacillus</taxon>
    </lineage>
</organism>
<dbReference type="SMART" id="SM00257">
    <property type="entry name" value="LysM"/>
    <property type="match status" value="2"/>
</dbReference>
<dbReference type="InterPro" id="IPR018392">
    <property type="entry name" value="LysM"/>
</dbReference>
<dbReference type="CDD" id="cd00118">
    <property type="entry name" value="LysM"/>
    <property type="match status" value="2"/>
</dbReference>
<dbReference type="SUPFAM" id="SSF51445">
    <property type="entry name" value="(Trans)glycosidases"/>
    <property type="match status" value="1"/>
</dbReference>
<dbReference type="Pfam" id="PF00704">
    <property type="entry name" value="Glyco_hydro_18"/>
    <property type="match status" value="1"/>
</dbReference>
<keyword evidence="1" id="KW-0378">Hydrolase</keyword>
<evidence type="ECO:0000256" key="2">
    <source>
        <dbReference type="ARBA" id="ARBA00023295"/>
    </source>
</evidence>
<dbReference type="Gene3D" id="3.10.350.10">
    <property type="entry name" value="LysM domain"/>
    <property type="match status" value="2"/>
</dbReference>
<keyword evidence="2" id="KW-0326">Glycosidase</keyword>
<feature type="domain" description="GH18" evidence="4">
    <location>
        <begin position="102"/>
        <end position="422"/>
    </location>
</feature>
<feature type="domain" description="LysM" evidence="3">
    <location>
        <begin position="2"/>
        <end position="46"/>
    </location>
</feature>
<dbReference type="SMART" id="SM00636">
    <property type="entry name" value="Glyco_18"/>
    <property type="match status" value="1"/>
</dbReference>
<dbReference type="InterPro" id="IPR011583">
    <property type="entry name" value="Chitinase_II/V-like_cat"/>
</dbReference>
<dbReference type="InterPro" id="IPR036779">
    <property type="entry name" value="LysM_dom_sf"/>
</dbReference>
<evidence type="ECO:0000256" key="1">
    <source>
        <dbReference type="ARBA" id="ARBA00022801"/>
    </source>
</evidence>